<dbReference type="AlphaFoldDB" id="A0A9P5ZLW5"/>
<feature type="non-terminal residue" evidence="2">
    <location>
        <position position="75"/>
    </location>
</feature>
<name>A0A9P5ZLW5_PLEER</name>
<evidence type="ECO:0000313" key="2">
    <source>
        <dbReference type="EMBL" id="KAF9490189.1"/>
    </source>
</evidence>
<evidence type="ECO:0000313" key="3">
    <source>
        <dbReference type="Proteomes" id="UP000807025"/>
    </source>
</evidence>
<comment type="caution">
    <text evidence="2">The sequence shown here is derived from an EMBL/GenBank/DDBJ whole genome shotgun (WGS) entry which is preliminary data.</text>
</comment>
<gene>
    <name evidence="2" type="ORF">BDN71DRAFT_1454556</name>
</gene>
<organism evidence="2 3">
    <name type="scientific">Pleurotus eryngii</name>
    <name type="common">Boletus of the steppes</name>
    <dbReference type="NCBI Taxonomy" id="5323"/>
    <lineage>
        <taxon>Eukaryota</taxon>
        <taxon>Fungi</taxon>
        <taxon>Dikarya</taxon>
        <taxon>Basidiomycota</taxon>
        <taxon>Agaricomycotina</taxon>
        <taxon>Agaricomycetes</taxon>
        <taxon>Agaricomycetidae</taxon>
        <taxon>Agaricales</taxon>
        <taxon>Pleurotineae</taxon>
        <taxon>Pleurotaceae</taxon>
        <taxon>Pleurotus</taxon>
    </lineage>
</organism>
<evidence type="ECO:0000256" key="1">
    <source>
        <dbReference type="SAM" id="MobiDB-lite"/>
    </source>
</evidence>
<dbReference type="EMBL" id="MU154647">
    <property type="protein sequence ID" value="KAF9490189.1"/>
    <property type="molecule type" value="Genomic_DNA"/>
</dbReference>
<feature type="region of interest" description="Disordered" evidence="1">
    <location>
        <begin position="1"/>
        <end position="21"/>
    </location>
</feature>
<proteinExistence type="predicted"/>
<reference evidence="2" key="1">
    <citation type="submission" date="2020-11" db="EMBL/GenBank/DDBJ databases">
        <authorList>
            <consortium name="DOE Joint Genome Institute"/>
            <person name="Ahrendt S."/>
            <person name="Riley R."/>
            <person name="Andreopoulos W."/>
            <person name="Labutti K."/>
            <person name="Pangilinan J."/>
            <person name="Ruiz-Duenas F.J."/>
            <person name="Barrasa J.M."/>
            <person name="Sanchez-Garcia M."/>
            <person name="Camarero S."/>
            <person name="Miyauchi S."/>
            <person name="Serrano A."/>
            <person name="Linde D."/>
            <person name="Babiker R."/>
            <person name="Drula E."/>
            <person name="Ayuso-Fernandez I."/>
            <person name="Pacheco R."/>
            <person name="Padilla G."/>
            <person name="Ferreira P."/>
            <person name="Barriuso J."/>
            <person name="Kellner H."/>
            <person name="Castanera R."/>
            <person name="Alfaro M."/>
            <person name="Ramirez L."/>
            <person name="Pisabarro A.G."/>
            <person name="Kuo A."/>
            <person name="Tritt A."/>
            <person name="Lipzen A."/>
            <person name="He G."/>
            <person name="Yan M."/>
            <person name="Ng V."/>
            <person name="Cullen D."/>
            <person name="Martin F."/>
            <person name="Rosso M.-N."/>
            <person name="Henrissat B."/>
            <person name="Hibbett D."/>
            <person name="Martinez A.T."/>
            <person name="Grigoriev I.V."/>
        </authorList>
    </citation>
    <scope>NUCLEOTIDE SEQUENCE</scope>
    <source>
        <strain evidence="2">ATCC 90797</strain>
    </source>
</reference>
<keyword evidence="3" id="KW-1185">Reference proteome</keyword>
<protein>
    <submittedName>
        <fullName evidence="2">Uncharacterized protein</fullName>
    </submittedName>
</protein>
<sequence length="75" mass="7921">MSPTASVTSPPHCPNDTKPIGYRSKSTLGSSILSATSCLRTSLDFGRIRHAYHGYTSSVLARGPRLTSSSTSPPL</sequence>
<accession>A0A9P5ZLW5</accession>
<dbReference type="Proteomes" id="UP000807025">
    <property type="component" value="Unassembled WGS sequence"/>
</dbReference>